<keyword evidence="2" id="KW-1133">Transmembrane helix</keyword>
<evidence type="ECO:0000313" key="4">
    <source>
        <dbReference type="EMBL" id="KAJ8952044.1"/>
    </source>
</evidence>
<feature type="compositionally biased region" description="Polar residues" evidence="1">
    <location>
        <begin position="188"/>
        <end position="201"/>
    </location>
</feature>
<reference evidence="4" key="1">
    <citation type="journal article" date="2023" name="Insect Mol. Biol.">
        <title>Genome sequencing provides insights into the evolution of gene families encoding plant cell wall-degrading enzymes in longhorned beetles.</title>
        <authorList>
            <person name="Shin N.R."/>
            <person name="Okamura Y."/>
            <person name="Kirsch R."/>
            <person name="Pauchet Y."/>
        </authorList>
    </citation>
    <scope>NUCLEOTIDE SEQUENCE</scope>
    <source>
        <strain evidence="4">AMC_N1</strain>
    </source>
</reference>
<name>A0AAV8YLC4_9CUCU</name>
<feature type="signal peptide" evidence="3">
    <location>
        <begin position="1"/>
        <end position="22"/>
    </location>
</feature>
<dbReference type="EMBL" id="JAPWTK010000074">
    <property type="protein sequence ID" value="KAJ8952044.1"/>
    <property type="molecule type" value="Genomic_DNA"/>
</dbReference>
<feature type="region of interest" description="Disordered" evidence="1">
    <location>
        <begin position="170"/>
        <end position="201"/>
    </location>
</feature>
<feature type="region of interest" description="Disordered" evidence="1">
    <location>
        <begin position="47"/>
        <end position="83"/>
    </location>
</feature>
<comment type="caution">
    <text evidence="4">The sequence shown here is derived from an EMBL/GenBank/DDBJ whole genome shotgun (WGS) entry which is preliminary data.</text>
</comment>
<organism evidence="4 5">
    <name type="scientific">Aromia moschata</name>
    <dbReference type="NCBI Taxonomy" id="1265417"/>
    <lineage>
        <taxon>Eukaryota</taxon>
        <taxon>Metazoa</taxon>
        <taxon>Ecdysozoa</taxon>
        <taxon>Arthropoda</taxon>
        <taxon>Hexapoda</taxon>
        <taxon>Insecta</taxon>
        <taxon>Pterygota</taxon>
        <taxon>Neoptera</taxon>
        <taxon>Endopterygota</taxon>
        <taxon>Coleoptera</taxon>
        <taxon>Polyphaga</taxon>
        <taxon>Cucujiformia</taxon>
        <taxon>Chrysomeloidea</taxon>
        <taxon>Cerambycidae</taxon>
        <taxon>Cerambycinae</taxon>
        <taxon>Callichromatini</taxon>
        <taxon>Aromia</taxon>
    </lineage>
</organism>
<feature type="region of interest" description="Disordered" evidence="1">
    <location>
        <begin position="432"/>
        <end position="458"/>
    </location>
</feature>
<evidence type="ECO:0000256" key="1">
    <source>
        <dbReference type="SAM" id="MobiDB-lite"/>
    </source>
</evidence>
<evidence type="ECO:0000256" key="2">
    <source>
        <dbReference type="SAM" id="Phobius"/>
    </source>
</evidence>
<sequence>MGFSKSSVLLLNFYTCIFGTLARNDVVTTTTRSYDLDVPGADPIRIVEGESPWSTSKPNSRSWRGPFEDSISDEGPHGKGKFSSSALRDFLDNYAVKVTSTPGEDSLEISEGKGKKSWNVMNVKQHNHPYDDKTGWVTMEPVPWSLSKISKWHSKSKPVNVYSANDKSWENDYDSPNNNRHSNLKKPVQNSYQHSPNPASTLHQSQVYYDNEDKPVSRPSYSRPSAQYSHTVRVQAVNQNRNPVKVNNYYNHDDCNHDENVAIITDGQPANFPTDHYEGNRRIGTELRPEPHPFMGEGEWVLLSTTKGYKVPRSKQRSLDVNPESIGTHRSVRLTVLPPLKASKVNMTTSHGGLLQVESTSETVEQAQKKFKRQQKVKGPTKLKKRPMREITASTIATIPRNTGADSSAVLAGVSAGILPATMAMLVPLAMNGKRRRKRRETPPPPTSSMEITLPRYL</sequence>
<evidence type="ECO:0000313" key="5">
    <source>
        <dbReference type="Proteomes" id="UP001162162"/>
    </source>
</evidence>
<keyword evidence="3" id="KW-0732">Signal</keyword>
<keyword evidence="2" id="KW-0472">Membrane</keyword>
<dbReference type="AlphaFoldDB" id="A0AAV8YLC4"/>
<feature type="chain" id="PRO_5043900101" evidence="3">
    <location>
        <begin position="23"/>
        <end position="458"/>
    </location>
</feature>
<feature type="transmembrane region" description="Helical" evidence="2">
    <location>
        <begin position="409"/>
        <end position="431"/>
    </location>
</feature>
<keyword evidence="2" id="KW-0812">Transmembrane</keyword>
<proteinExistence type="predicted"/>
<feature type="compositionally biased region" description="Polar residues" evidence="1">
    <location>
        <begin position="52"/>
        <end position="62"/>
    </location>
</feature>
<dbReference type="Proteomes" id="UP001162162">
    <property type="component" value="Unassembled WGS sequence"/>
</dbReference>
<keyword evidence="5" id="KW-1185">Reference proteome</keyword>
<gene>
    <name evidence="4" type="ORF">NQ318_010954</name>
</gene>
<accession>A0AAV8YLC4</accession>
<evidence type="ECO:0000256" key="3">
    <source>
        <dbReference type="SAM" id="SignalP"/>
    </source>
</evidence>
<protein>
    <submittedName>
        <fullName evidence="4">Uncharacterized protein</fullName>
    </submittedName>
</protein>